<geneLocation type="mitochondrion" evidence="2"/>
<dbReference type="EMBL" id="KF673550">
    <property type="protein sequence ID" value="AHA41724.1"/>
    <property type="molecule type" value="Genomic_DNA"/>
</dbReference>
<proteinExistence type="predicted"/>
<name>V5KVQ0_9APHY</name>
<reference evidence="2" key="1">
    <citation type="submission" date="2013-09" db="EMBL/GenBank/DDBJ databases">
        <title>The mitochondrial genome sequence of Ganoderma sinense.</title>
        <authorList>
            <person name="Qian J."/>
        </authorList>
    </citation>
    <scope>NUCLEOTIDE SEQUENCE</scope>
</reference>
<gene>
    <name evidence="2" type="primary">orf103</name>
    <name evidence="2" type="ORF">Gasi_Mp14</name>
</gene>
<keyword evidence="1" id="KW-1133">Transmembrane helix</keyword>
<evidence type="ECO:0000313" key="2">
    <source>
        <dbReference type="EMBL" id="AHA41724.1"/>
    </source>
</evidence>
<feature type="transmembrane region" description="Helical" evidence="1">
    <location>
        <begin position="86"/>
        <end position="102"/>
    </location>
</feature>
<keyword evidence="2" id="KW-0496">Mitochondrion</keyword>
<sequence length="103" mass="11297">MVAAMAGVYKLAQKSPSVAGKLWVGGIGAGAVVIATKNISNNLSIDIGKTNLISNSNLMDTLKDMLNLTGNNALDLLNLIQHFQRLQLFFIFFLFLITYYFLN</sequence>
<protein>
    <submittedName>
        <fullName evidence="2">Uncharacterized protein</fullName>
    </submittedName>
</protein>
<dbReference type="AlphaFoldDB" id="V5KVQ0"/>
<dbReference type="RefSeq" id="YP_008854724.1">
    <property type="nucleotide sequence ID" value="NC_022933.1"/>
</dbReference>
<keyword evidence="1" id="KW-0472">Membrane</keyword>
<keyword evidence="1" id="KW-0812">Transmembrane</keyword>
<dbReference type="GeneID" id="17728384"/>
<accession>V5KVQ0</accession>
<evidence type="ECO:0000256" key="1">
    <source>
        <dbReference type="SAM" id="Phobius"/>
    </source>
</evidence>
<organism evidence="2">
    <name type="scientific">Ganoderma sinense</name>
    <dbReference type="NCBI Taxonomy" id="36075"/>
    <lineage>
        <taxon>Eukaryota</taxon>
        <taxon>Fungi</taxon>
        <taxon>Dikarya</taxon>
        <taxon>Basidiomycota</taxon>
        <taxon>Agaricomycotina</taxon>
        <taxon>Agaricomycetes</taxon>
        <taxon>Polyporales</taxon>
        <taxon>Polyporaceae</taxon>
        <taxon>Ganoderma</taxon>
    </lineage>
</organism>